<dbReference type="EMBL" id="JAGTXO010000008">
    <property type="protein sequence ID" value="KAG8466486.1"/>
    <property type="molecule type" value="Genomic_DNA"/>
</dbReference>
<evidence type="ECO:0000313" key="1">
    <source>
        <dbReference type="EMBL" id="KAG8466486.1"/>
    </source>
</evidence>
<organism evidence="1 2">
    <name type="scientific">Diacronema lutheri</name>
    <name type="common">Unicellular marine alga</name>
    <name type="synonym">Monochrysis lutheri</name>
    <dbReference type="NCBI Taxonomy" id="2081491"/>
    <lineage>
        <taxon>Eukaryota</taxon>
        <taxon>Haptista</taxon>
        <taxon>Haptophyta</taxon>
        <taxon>Pavlovophyceae</taxon>
        <taxon>Pavlovales</taxon>
        <taxon>Pavlovaceae</taxon>
        <taxon>Diacronema</taxon>
    </lineage>
</organism>
<sequence>MAASPPTGGAMTEVTTTELDQAKADLHAGKTLLQRFEEGKKKLRPEVAEAGIVVLDALILRLKNFRAGLKKTIEDRRQEINDLDKQIATVAPSYNKVKRMHDAHVEERDRLVKEVAELTSVIEMNSKAAAELLYKANRAHGTIRTHMASSLADVNRGYTVTGAPLPGRETNLLRKPVKSANTRVPPPLPRKFG</sequence>
<comment type="caution">
    <text evidence="1">The sequence shown here is derived from an EMBL/GenBank/DDBJ whole genome shotgun (WGS) entry which is preliminary data.</text>
</comment>
<reference evidence="1" key="1">
    <citation type="submission" date="2021-05" db="EMBL/GenBank/DDBJ databases">
        <title>The genome of the haptophyte Pavlova lutheri (Diacronema luteri, Pavlovales) - a model for lipid biosynthesis in eukaryotic algae.</title>
        <authorList>
            <person name="Hulatt C.J."/>
            <person name="Posewitz M.C."/>
        </authorList>
    </citation>
    <scope>NUCLEOTIDE SEQUENCE</scope>
    <source>
        <strain evidence="1">NIVA-4/92</strain>
    </source>
</reference>
<protein>
    <submittedName>
        <fullName evidence="1">Uncharacterized protein</fullName>
    </submittedName>
</protein>
<dbReference type="AlphaFoldDB" id="A0A8J5XM35"/>
<proteinExistence type="predicted"/>
<dbReference type="Proteomes" id="UP000751190">
    <property type="component" value="Unassembled WGS sequence"/>
</dbReference>
<gene>
    <name evidence="1" type="ORF">KFE25_002242</name>
</gene>
<name>A0A8J5XM35_DIALT</name>
<evidence type="ECO:0000313" key="2">
    <source>
        <dbReference type="Proteomes" id="UP000751190"/>
    </source>
</evidence>
<accession>A0A8J5XM35</accession>
<keyword evidence="2" id="KW-1185">Reference proteome</keyword>
<dbReference type="OrthoDB" id="10369638at2759"/>